<name>A0A839GKG6_9BACT</name>
<accession>A0A839GKG6</accession>
<evidence type="ECO:0000313" key="1">
    <source>
        <dbReference type="EMBL" id="MBA9076085.1"/>
    </source>
</evidence>
<evidence type="ECO:0000313" key="2">
    <source>
        <dbReference type="Proteomes" id="UP000563094"/>
    </source>
</evidence>
<dbReference type="RefSeq" id="WP_182511843.1">
    <property type="nucleotide sequence ID" value="NZ_JACJIQ010000002.1"/>
</dbReference>
<proteinExistence type="predicted"/>
<dbReference type="Proteomes" id="UP000563094">
    <property type="component" value="Unassembled WGS sequence"/>
</dbReference>
<keyword evidence="2" id="KW-1185">Reference proteome</keyword>
<sequence length="109" mass="12620">MAKHTLTPEMDHALKQFAERLPEPEQQKPGVVQAPRTGAEILAENPEIRDKDGKPLNPEKHYYLAETHTRINHLRRLRKAFRKGGKDAVVEYLRPYEKFLHTPETEAAQ</sequence>
<comment type="caution">
    <text evidence="1">The sequence shown here is derived from an EMBL/GenBank/DDBJ whole genome shotgun (WGS) entry which is preliminary data.</text>
</comment>
<gene>
    <name evidence="1" type="ORF">FHS90_000787</name>
</gene>
<dbReference type="AlphaFoldDB" id="A0A839GKG6"/>
<protein>
    <submittedName>
        <fullName evidence="1">Uncharacterized protein</fullName>
    </submittedName>
</protein>
<dbReference type="EMBL" id="JACJIQ010000002">
    <property type="protein sequence ID" value="MBA9076085.1"/>
    <property type="molecule type" value="Genomic_DNA"/>
</dbReference>
<reference evidence="1 2" key="1">
    <citation type="submission" date="2020-08" db="EMBL/GenBank/DDBJ databases">
        <title>Genomic Encyclopedia of Type Strains, Phase IV (KMG-IV): sequencing the most valuable type-strain genomes for metagenomic binning, comparative biology and taxonomic classification.</title>
        <authorList>
            <person name="Goeker M."/>
        </authorList>
    </citation>
    <scope>NUCLEOTIDE SEQUENCE [LARGE SCALE GENOMIC DNA]</scope>
    <source>
        <strain evidence="1 2">DSM 29854</strain>
    </source>
</reference>
<organism evidence="1 2">
    <name type="scientific">Rufibacter quisquiliarum</name>
    <dbReference type="NCBI Taxonomy" id="1549639"/>
    <lineage>
        <taxon>Bacteria</taxon>
        <taxon>Pseudomonadati</taxon>
        <taxon>Bacteroidota</taxon>
        <taxon>Cytophagia</taxon>
        <taxon>Cytophagales</taxon>
        <taxon>Hymenobacteraceae</taxon>
        <taxon>Rufibacter</taxon>
    </lineage>
</organism>